<dbReference type="EMBL" id="CP011034">
    <property type="protein sequence ID" value="ALS31924.1"/>
    <property type="molecule type" value="Genomic_DNA"/>
</dbReference>
<keyword evidence="4 11" id="KW-0963">Cytoplasm</keyword>
<evidence type="ECO:0000256" key="1">
    <source>
        <dbReference type="ARBA" id="ARBA00004496"/>
    </source>
</evidence>
<comment type="subcellular location">
    <subcellularLocation>
        <location evidence="1 11">Cytoplasm</location>
    </subcellularLocation>
</comment>
<dbReference type="Gene3D" id="1.10.150.130">
    <property type="match status" value="1"/>
</dbReference>
<dbReference type="GO" id="GO:0005737">
    <property type="term" value="C:cytoplasm"/>
    <property type="evidence" value="ECO:0007669"/>
    <property type="project" value="UniProtKB-SubCell"/>
</dbReference>
<keyword evidence="6 11" id="KW-0159">Chromosome partition</keyword>
<dbReference type="PATRIC" id="fig|1315283.4.peg.521"/>
<dbReference type="InterPro" id="IPR004107">
    <property type="entry name" value="Integrase_SAM-like_N"/>
</dbReference>
<evidence type="ECO:0000259" key="13">
    <source>
        <dbReference type="PROSITE" id="PS51900"/>
    </source>
</evidence>
<evidence type="ECO:0000256" key="10">
    <source>
        <dbReference type="ARBA" id="ARBA00023306"/>
    </source>
</evidence>
<dbReference type="CDD" id="cd00798">
    <property type="entry name" value="INT_XerDC_C"/>
    <property type="match status" value="1"/>
</dbReference>
<accession>A0A0U2MMM5</accession>
<dbReference type="KEGG" id="ptn:PTRA_a0580"/>
<keyword evidence="8 11" id="KW-0238">DNA-binding</keyword>
<evidence type="ECO:0000256" key="6">
    <source>
        <dbReference type="ARBA" id="ARBA00022829"/>
    </source>
</evidence>
<sequence length="326" mass="36764">MFLIDTLGNGYNKNESTKVTTLADDFSEPSTAPKNNNDYLETFLDCLYLEQGVSENTLSAYRSDLDKFCQFLKGKNLMTVTGLDVESYLAHRVDLGLKPRSTARSISALKRFYQYFVREKLISDSPMLNIAQPKAGQSLPKTLSEAEVEALLSAPNTDEPMGLRDKAMLELLYATGLRVSELVGLRIEQINLRQAVVFVKGKGNKERLVPLGEEAMYWLEQFLKVGRAQMIKHATDFVFPSKRGVGMTRQTFWHRVKHYAILASIESSLSPHTLRHAFATHLLNHGADLRVVQMMLGHSDLSTTQIYTHVANERLKSVHAQHHPRA</sequence>
<dbReference type="InterPro" id="IPR011932">
    <property type="entry name" value="Recomb_XerD"/>
</dbReference>
<evidence type="ECO:0000256" key="4">
    <source>
        <dbReference type="ARBA" id="ARBA00022490"/>
    </source>
</evidence>
<dbReference type="InterPro" id="IPR002104">
    <property type="entry name" value="Integrase_catalytic"/>
</dbReference>
<keyword evidence="9 11" id="KW-0233">DNA recombination</keyword>
<evidence type="ECO:0000259" key="12">
    <source>
        <dbReference type="PROSITE" id="PS51898"/>
    </source>
</evidence>
<organism evidence="14">
    <name type="scientific">Pseudoalteromonas translucida KMM 520</name>
    <dbReference type="NCBI Taxonomy" id="1315283"/>
    <lineage>
        <taxon>Bacteria</taxon>
        <taxon>Pseudomonadati</taxon>
        <taxon>Pseudomonadota</taxon>
        <taxon>Gammaproteobacteria</taxon>
        <taxon>Alteromonadales</taxon>
        <taxon>Pseudoalteromonadaceae</taxon>
        <taxon>Pseudoalteromonas</taxon>
    </lineage>
</organism>
<feature type="active site" evidence="11">
    <location>
        <position position="272"/>
    </location>
</feature>
<dbReference type="InterPro" id="IPR013762">
    <property type="entry name" value="Integrase-like_cat_sf"/>
</dbReference>
<dbReference type="NCBIfam" id="TIGR02225">
    <property type="entry name" value="recomb_XerD"/>
    <property type="match status" value="1"/>
</dbReference>
<name>A0A0U2MMM5_9GAMM</name>
<evidence type="ECO:0000256" key="8">
    <source>
        <dbReference type="ARBA" id="ARBA00023125"/>
    </source>
</evidence>
<comment type="function">
    <text evidence="11">Site-specific tyrosine recombinase, which acts by catalyzing the cutting and rejoining of the recombining DNA molecules. The XerC-XerD complex is essential to convert dimers of the bacterial chromosome into monomers to permit their segregation at cell division. It also contributes to the segregational stability of plasmids.</text>
</comment>
<dbReference type="PANTHER" id="PTHR30349:SF90">
    <property type="entry name" value="TYROSINE RECOMBINASE XERD"/>
    <property type="match status" value="1"/>
</dbReference>
<evidence type="ECO:0000256" key="3">
    <source>
        <dbReference type="ARBA" id="ARBA00015810"/>
    </source>
</evidence>
<feature type="active site" evidence="11">
    <location>
        <position position="298"/>
    </location>
</feature>
<evidence type="ECO:0000256" key="7">
    <source>
        <dbReference type="ARBA" id="ARBA00022908"/>
    </source>
</evidence>
<dbReference type="GO" id="GO:0003677">
    <property type="term" value="F:DNA binding"/>
    <property type="evidence" value="ECO:0007669"/>
    <property type="project" value="UniProtKB-UniRule"/>
</dbReference>
<dbReference type="NCBIfam" id="NF040815">
    <property type="entry name" value="recomb_XerA_Arch"/>
    <property type="match status" value="1"/>
</dbReference>
<dbReference type="InterPro" id="IPR023009">
    <property type="entry name" value="Tyrosine_recombinase_XerC/XerD"/>
</dbReference>
<feature type="active site" description="O-(3'-phospho-DNA)-tyrosine intermediate" evidence="11">
    <location>
        <position position="307"/>
    </location>
</feature>
<dbReference type="HAMAP" id="MF_01808">
    <property type="entry name" value="Recomb_XerC_XerD"/>
    <property type="match status" value="1"/>
</dbReference>
<dbReference type="AlphaFoldDB" id="A0A0U2MMM5"/>
<dbReference type="PROSITE" id="PS51900">
    <property type="entry name" value="CB"/>
    <property type="match status" value="1"/>
</dbReference>
<dbReference type="PANTHER" id="PTHR30349">
    <property type="entry name" value="PHAGE INTEGRASE-RELATED"/>
    <property type="match status" value="1"/>
</dbReference>
<dbReference type="GO" id="GO:0006313">
    <property type="term" value="P:DNA transposition"/>
    <property type="evidence" value="ECO:0007669"/>
    <property type="project" value="UniProtKB-UniRule"/>
</dbReference>
<keyword evidence="5 11" id="KW-0132">Cell division</keyword>
<comment type="subunit">
    <text evidence="11">Forms a cyclic heterotetrameric complex composed of two molecules of XerC and two molecules of XerD.</text>
</comment>
<proteinExistence type="inferred from homology"/>
<dbReference type="SUPFAM" id="SSF56349">
    <property type="entry name" value="DNA breaking-rejoining enzymes"/>
    <property type="match status" value="1"/>
</dbReference>
<dbReference type="HAMAP" id="MF_01807">
    <property type="entry name" value="Recomb_XerD"/>
    <property type="match status" value="1"/>
</dbReference>
<protein>
    <recommendedName>
        <fullName evidence="3 11">Tyrosine recombinase XerD</fullName>
    </recommendedName>
</protein>
<dbReference type="Proteomes" id="UP000065261">
    <property type="component" value="Chromosome I"/>
</dbReference>
<feature type="active site" evidence="11">
    <location>
        <position position="275"/>
    </location>
</feature>
<keyword evidence="10 11" id="KW-0131">Cell cycle</keyword>
<reference evidence="14 15" key="1">
    <citation type="submission" date="2015-03" db="EMBL/GenBank/DDBJ databases">
        <authorList>
            <person name="Murphy D."/>
        </authorList>
    </citation>
    <scope>NUCLEOTIDE SEQUENCE [LARGE SCALE GENOMIC DNA]</scope>
    <source>
        <strain evidence="14 15">KMM 520</strain>
    </source>
</reference>
<feature type="active site" evidence="11">
    <location>
        <position position="178"/>
    </location>
</feature>
<dbReference type="InterPro" id="IPR011010">
    <property type="entry name" value="DNA_brk_join_enz"/>
</dbReference>
<comment type="similarity">
    <text evidence="2 11">Belongs to the 'phage' integrase family. XerD subfamily.</text>
</comment>
<dbReference type="InterPro" id="IPR050090">
    <property type="entry name" value="Tyrosine_recombinase_XerCD"/>
</dbReference>
<dbReference type="Gene3D" id="1.10.443.10">
    <property type="entry name" value="Intergrase catalytic core"/>
    <property type="match status" value="1"/>
</dbReference>
<dbReference type="GO" id="GO:0007059">
    <property type="term" value="P:chromosome segregation"/>
    <property type="evidence" value="ECO:0007669"/>
    <property type="project" value="UniProtKB-UniRule"/>
</dbReference>
<dbReference type="Pfam" id="PF02899">
    <property type="entry name" value="Phage_int_SAM_1"/>
    <property type="match status" value="1"/>
</dbReference>
<evidence type="ECO:0000313" key="14">
    <source>
        <dbReference type="EMBL" id="ALS31924.1"/>
    </source>
</evidence>
<evidence type="ECO:0000313" key="15">
    <source>
        <dbReference type="Proteomes" id="UP000065261"/>
    </source>
</evidence>
<dbReference type="GO" id="GO:0051301">
    <property type="term" value="P:cell division"/>
    <property type="evidence" value="ECO:0007669"/>
    <property type="project" value="UniProtKB-KW"/>
</dbReference>
<dbReference type="InterPro" id="IPR044068">
    <property type="entry name" value="CB"/>
</dbReference>
<evidence type="ECO:0000256" key="5">
    <source>
        <dbReference type="ARBA" id="ARBA00022618"/>
    </source>
</evidence>
<feature type="active site" evidence="11">
    <location>
        <position position="202"/>
    </location>
</feature>
<dbReference type="GO" id="GO:0009037">
    <property type="term" value="F:tyrosine-based site-specific recombinase activity"/>
    <property type="evidence" value="ECO:0007669"/>
    <property type="project" value="UniProtKB-UniRule"/>
</dbReference>
<dbReference type="NCBIfam" id="NF001399">
    <property type="entry name" value="PRK00283.1"/>
    <property type="match status" value="1"/>
</dbReference>
<feature type="domain" description="Core-binding (CB)" evidence="13">
    <location>
        <begin position="30"/>
        <end position="117"/>
    </location>
</feature>
<evidence type="ECO:0000256" key="11">
    <source>
        <dbReference type="HAMAP-Rule" id="MF_01807"/>
    </source>
</evidence>
<keyword evidence="7 11" id="KW-0229">DNA integration</keyword>
<dbReference type="Pfam" id="PF00589">
    <property type="entry name" value="Phage_integrase"/>
    <property type="match status" value="1"/>
</dbReference>
<gene>
    <name evidence="11 14" type="primary">xerD</name>
    <name evidence="14" type="ORF">PTRA_a0580</name>
</gene>
<dbReference type="PROSITE" id="PS51898">
    <property type="entry name" value="TYR_RECOMBINASE"/>
    <property type="match status" value="1"/>
</dbReference>
<evidence type="ECO:0000256" key="2">
    <source>
        <dbReference type="ARBA" id="ARBA00010450"/>
    </source>
</evidence>
<dbReference type="InterPro" id="IPR010998">
    <property type="entry name" value="Integrase_recombinase_N"/>
</dbReference>
<evidence type="ECO:0000256" key="9">
    <source>
        <dbReference type="ARBA" id="ARBA00023172"/>
    </source>
</evidence>
<feature type="domain" description="Tyr recombinase" evidence="12">
    <location>
        <begin position="138"/>
        <end position="320"/>
    </location>
</feature>